<proteinExistence type="predicted"/>
<keyword evidence="1 2" id="KW-0238">DNA-binding</keyword>
<dbReference type="Proteomes" id="UP000320333">
    <property type="component" value="Unassembled WGS sequence"/>
</dbReference>
<dbReference type="AlphaFoldDB" id="A0A507FRU6"/>
<feature type="region of interest" description="Disordered" evidence="3">
    <location>
        <begin position="260"/>
        <end position="293"/>
    </location>
</feature>
<dbReference type="GO" id="GO:0003677">
    <property type="term" value="F:DNA binding"/>
    <property type="evidence" value="ECO:0007669"/>
    <property type="project" value="UniProtKB-UniRule"/>
</dbReference>
<comment type="caution">
    <text evidence="5">The sequence shown here is derived from an EMBL/GenBank/DDBJ whole genome shotgun (WGS) entry which is preliminary data.</text>
</comment>
<sequence>MGFQKEKKSLLKHRSNQRTNATNSPHLETTFWTTTKNNSKPTTTTTLALNMDMGYLVSPSARSPSEPPASALSFADNYTLPPPLSIHPTTTTPFFVSSNTNDSHTHRRLGTLKMSANLVPSVLVSPTDEASSILISLASSPPSGTSARAVKTLSIDCEAQGVKRTLSDAVSPSDHFHCLLNNRSSNDSNNTNNETPAKRSRHFSEDKMSLSYSNDFSPQTPADLYSNKYSCQDSNQGRSSCHLSNTFDATPGLLTATRLASSASASSSPRPLDTLPQISTSNPCTPDLNRPRLPSLSSIIESYRNLHTPSLPPSSTNSSRSSLPSTTPPSSSLLNPRNPASNTSIAHKHRRTVSSPAPSLHRTIMANHRYSNSVGNVPSGSQSATFPLSSSSQLLSSSTASMNSNVSTSESGAAMILGIPGSPVGGYKPKFKYSEAQKQVLIREFEVNQYPNFEKKDELARATGTTATQVQFWFQNQRQKVARKEGSSRPVAWVSEFVGKK</sequence>
<evidence type="ECO:0000313" key="5">
    <source>
        <dbReference type="EMBL" id="TPX78098.1"/>
    </source>
</evidence>
<keyword evidence="6" id="KW-1185">Reference proteome</keyword>
<feature type="region of interest" description="Disordered" evidence="3">
    <location>
        <begin position="180"/>
        <end position="216"/>
    </location>
</feature>
<dbReference type="PROSITE" id="PS50071">
    <property type="entry name" value="HOMEOBOX_2"/>
    <property type="match status" value="1"/>
</dbReference>
<organism evidence="5 6">
    <name type="scientific">Chytriomyces confervae</name>
    <dbReference type="NCBI Taxonomy" id="246404"/>
    <lineage>
        <taxon>Eukaryota</taxon>
        <taxon>Fungi</taxon>
        <taxon>Fungi incertae sedis</taxon>
        <taxon>Chytridiomycota</taxon>
        <taxon>Chytridiomycota incertae sedis</taxon>
        <taxon>Chytridiomycetes</taxon>
        <taxon>Chytridiales</taxon>
        <taxon>Chytriomycetaceae</taxon>
        <taxon>Chytriomyces</taxon>
    </lineage>
</organism>
<dbReference type="OrthoDB" id="6159439at2759"/>
<dbReference type="CDD" id="cd00086">
    <property type="entry name" value="homeodomain"/>
    <property type="match status" value="1"/>
</dbReference>
<dbReference type="InterPro" id="IPR001356">
    <property type="entry name" value="HD"/>
</dbReference>
<feature type="DNA-binding region" description="Homeobox" evidence="1">
    <location>
        <begin position="426"/>
        <end position="485"/>
    </location>
</feature>
<feature type="compositionally biased region" description="Polar residues" evidence="3">
    <location>
        <begin position="17"/>
        <end position="32"/>
    </location>
</feature>
<evidence type="ECO:0000313" key="6">
    <source>
        <dbReference type="Proteomes" id="UP000320333"/>
    </source>
</evidence>
<evidence type="ECO:0000256" key="1">
    <source>
        <dbReference type="PROSITE-ProRule" id="PRU00108"/>
    </source>
</evidence>
<dbReference type="SUPFAM" id="SSF46689">
    <property type="entry name" value="Homeodomain-like"/>
    <property type="match status" value="1"/>
</dbReference>
<evidence type="ECO:0000256" key="2">
    <source>
        <dbReference type="RuleBase" id="RU000682"/>
    </source>
</evidence>
<feature type="region of interest" description="Disordered" evidence="3">
    <location>
        <begin position="1"/>
        <end position="43"/>
    </location>
</feature>
<dbReference type="InterPro" id="IPR009057">
    <property type="entry name" value="Homeodomain-like_sf"/>
</dbReference>
<keyword evidence="1 2" id="KW-0539">Nucleus</keyword>
<protein>
    <recommendedName>
        <fullName evidence="4">Homeobox domain-containing protein</fullName>
    </recommendedName>
</protein>
<dbReference type="Pfam" id="PF00046">
    <property type="entry name" value="Homeodomain"/>
    <property type="match status" value="1"/>
</dbReference>
<feature type="compositionally biased region" description="Low complexity" evidence="3">
    <location>
        <begin position="181"/>
        <end position="193"/>
    </location>
</feature>
<feature type="compositionally biased region" description="Low complexity" evidence="3">
    <location>
        <begin position="313"/>
        <end position="342"/>
    </location>
</feature>
<feature type="domain" description="Homeobox" evidence="4">
    <location>
        <begin position="424"/>
        <end position="484"/>
    </location>
</feature>
<keyword evidence="1 2" id="KW-0371">Homeobox</keyword>
<dbReference type="STRING" id="246404.A0A507FRU6"/>
<feature type="region of interest" description="Disordered" evidence="3">
    <location>
        <begin position="305"/>
        <end position="359"/>
    </location>
</feature>
<dbReference type="EMBL" id="QEAP01000008">
    <property type="protein sequence ID" value="TPX78098.1"/>
    <property type="molecule type" value="Genomic_DNA"/>
</dbReference>
<dbReference type="Gene3D" id="1.10.10.60">
    <property type="entry name" value="Homeodomain-like"/>
    <property type="match status" value="1"/>
</dbReference>
<feature type="compositionally biased region" description="Low complexity" evidence="3">
    <location>
        <begin position="260"/>
        <end position="272"/>
    </location>
</feature>
<evidence type="ECO:0000256" key="3">
    <source>
        <dbReference type="SAM" id="MobiDB-lite"/>
    </source>
</evidence>
<feature type="compositionally biased region" description="Low complexity" evidence="3">
    <location>
        <begin position="33"/>
        <end position="43"/>
    </location>
</feature>
<comment type="subcellular location">
    <subcellularLocation>
        <location evidence="1 2">Nucleus</location>
    </subcellularLocation>
</comment>
<dbReference type="SMART" id="SM00389">
    <property type="entry name" value="HOX"/>
    <property type="match status" value="1"/>
</dbReference>
<name>A0A507FRU6_9FUNG</name>
<accession>A0A507FRU6</accession>
<gene>
    <name evidence="5" type="ORF">CcCBS67573_g00602</name>
</gene>
<evidence type="ECO:0000259" key="4">
    <source>
        <dbReference type="PROSITE" id="PS50071"/>
    </source>
</evidence>
<reference evidence="5 6" key="1">
    <citation type="journal article" date="2019" name="Sci. Rep.">
        <title>Comparative genomics of chytrid fungi reveal insights into the obligate biotrophic and pathogenic lifestyle of Synchytrium endobioticum.</title>
        <authorList>
            <person name="van de Vossenberg B.T.L.H."/>
            <person name="Warris S."/>
            <person name="Nguyen H.D.T."/>
            <person name="van Gent-Pelzer M.P.E."/>
            <person name="Joly D.L."/>
            <person name="van de Geest H.C."/>
            <person name="Bonants P.J.M."/>
            <person name="Smith D.S."/>
            <person name="Levesque C.A."/>
            <person name="van der Lee T.A.J."/>
        </authorList>
    </citation>
    <scope>NUCLEOTIDE SEQUENCE [LARGE SCALE GENOMIC DNA]</scope>
    <source>
        <strain evidence="5 6">CBS 675.73</strain>
    </source>
</reference>
<dbReference type="GO" id="GO:0005634">
    <property type="term" value="C:nucleus"/>
    <property type="evidence" value="ECO:0007669"/>
    <property type="project" value="UniProtKB-SubCell"/>
</dbReference>